<sequence>MLADYPFECKEFDAKIKEAEKKHGVTIDSGFEYARALIINKAKSLNKINDIKLIDVFNECMNVAAKKYADPRKNQGIRPWIDNNASNKADNKYVVGNAIDQVHSLLDAKQAEKEELRRNGY</sequence>
<organism evidence="1">
    <name type="scientific">candidate division CPR1 bacterium ADurb.Bin160</name>
    <dbReference type="NCBI Taxonomy" id="1852826"/>
    <lineage>
        <taxon>Bacteria</taxon>
        <taxon>candidate division CPR1</taxon>
    </lineage>
</organism>
<dbReference type="AlphaFoldDB" id="A0A1V5ZJ65"/>
<dbReference type="Proteomes" id="UP000485621">
    <property type="component" value="Unassembled WGS sequence"/>
</dbReference>
<comment type="caution">
    <text evidence="1">The sequence shown here is derived from an EMBL/GenBank/DDBJ whole genome shotgun (WGS) entry which is preliminary data.</text>
</comment>
<name>A0A1V5ZJ65_9BACT</name>
<gene>
    <name evidence="1" type="ORF">BWY04_01439</name>
</gene>
<dbReference type="EMBL" id="MWDB01000057">
    <property type="protein sequence ID" value="OQB40122.1"/>
    <property type="molecule type" value="Genomic_DNA"/>
</dbReference>
<accession>A0A1V5ZJ65</accession>
<reference evidence="1" key="1">
    <citation type="submission" date="2017-02" db="EMBL/GenBank/DDBJ databases">
        <title>Delving into the versatile metabolic prowess of the omnipresent phylum Bacteroidetes.</title>
        <authorList>
            <person name="Nobu M.K."/>
            <person name="Mei R."/>
            <person name="Narihiro T."/>
            <person name="Kuroda K."/>
            <person name="Liu W.-T."/>
        </authorList>
    </citation>
    <scope>NUCLEOTIDE SEQUENCE</scope>
    <source>
        <strain evidence="1">ADurb.Bin160</strain>
    </source>
</reference>
<proteinExistence type="predicted"/>
<protein>
    <submittedName>
        <fullName evidence="1">Uncharacterized protein</fullName>
    </submittedName>
</protein>
<evidence type="ECO:0000313" key="1">
    <source>
        <dbReference type="EMBL" id="OQB40122.1"/>
    </source>
</evidence>